<dbReference type="EMBL" id="BAAAHQ010000016">
    <property type="protein sequence ID" value="GAA0930478.1"/>
    <property type="molecule type" value="Genomic_DNA"/>
</dbReference>
<keyword evidence="3" id="KW-1185">Reference proteome</keyword>
<evidence type="ECO:0000313" key="3">
    <source>
        <dbReference type="Proteomes" id="UP001501578"/>
    </source>
</evidence>
<dbReference type="Proteomes" id="UP001501578">
    <property type="component" value="Unassembled WGS sequence"/>
</dbReference>
<comment type="caution">
    <text evidence="2">The sequence shown here is derived from an EMBL/GenBank/DDBJ whole genome shotgun (WGS) entry which is preliminary data.</text>
</comment>
<proteinExistence type="predicted"/>
<reference evidence="3" key="1">
    <citation type="journal article" date="2019" name="Int. J. Syst. Evol. Microbiol.">
        <title>The Global Catalogue of Microorganisms (GCM) 10K type strain sequencing project: providing services to taxonomists for standard genome sequencing and annotation.</title>
        <authorList>
            <consortium name="The Broad Institute Genomics Platform"/>
            <consortium name="The Broad Institute Genome Sequencing Center for Infectious Disease"/>
            <person name="Wu L."/>
            <person name="Ma J."/>
        </authorList>
    </citation>
    <scope>NUCLEOTIDE SEQUENCE [LARGE SCALE GENOMIC DNA]</scope>
    <source>
        <strain evidence="3">JCM 11136</strain>
    </source>
</reference>
<feature type="region of interest" description="Disordered" evidence="1">
    <location>
        <begin position="57"/>
        <end position="81"/>
    </location>
</feature>
<dbReference type="RefSeq" id="WP_343950932.1">
    <property type="nucleotide sequence ID" value="NZ_BAAAHQ010000016.1"/>
</dbReference>
<gene>
    <name evidence="2" type="ORF">GCM10009560_34970</name>
</gene>
<protein>
    <submittedName>
        <fullName evidence="2">Uncharacterized protein</fullName>
    </submittedName>
</protein>
<organism evidence="2 3">
    <name type="scientific">Nonomuraea longicatena</name>
    <dbReference type="NCBI Taxonomy" id="83682"/>
    <lineage>
        <taxon>Bacteria</taxon>
        <taxon>Bacillati</taxon>
        <taxon>Actinomycetota</taxon>
        <taxon>Actinomycetes</taxon>
        <taxon>Streptosporangiales</taxon>
        <taxon>Streptosporangiaceae</taxon>
        <taxon>Nonomuraea</taxon>
    </lineage>
</organism>
<evidence type="ECO:0000256" key="1">
    <source>
        <dbReference type="SAM" id="MobiDB-lite"/>
    </source>
</evidence>
<name>A0ABP4A4H1_9ACTN</name>
<sequence>MSDGHPTAAQREPLWLICDHDRLTASELARHLVPARPASPRYGLAIARQAVKTQRHITDTGGGWTTTGSGRDLIGCSGGPA</sequence>
<accession>A0ABP4A4H1</accession>
<evidence type="ECO:0000313" key="2">
    <source>
        <dbReference type="EMBL" id="GAA0930478.1"/>
    </source>
</evidence>